<feature type="compositionally biased region" description="Low complexity" evidence="1">
    <location>
        <begin position="3443"/>
        <end position="3459"/>
    </location>
</feature>
<dbReference type="Pfam" id="PF07728">
    <property type="entry name" value="AAA_5"/>
    <property type="match status" value="1"/>
</dbReference>
<evidence type="ECO:0000256" key="1">
    <source>
        <dbReference type="SAM" id="MobiDB-lite"/>
    </source>
</evidence>
<dbReference type="SMART" id="SM00382">
    <property type="entry name" value="AAA"/>
    <property type="match status" value="1"/>
</dbReference>
<keyword evidence="4" id="KW-1185">Reference proteome</keyword>
<dbReference type="InterPro" id="IPR019446">
    <property type="entry name" value="BMT5-like"/>
</dbReference>
<dbReference type="EMBL" id="LGRX02034342">
    <property type="protein sequence ID" value="KAK3238065.1"/>
    <property type="molecule type" value="Genomic_DNA"/>
</dbReference>
<dbReference type="Pfam" id="PF25794">
    <property type="entry name" value="SACS"/>
    <property type="match status" value="1"/>
</dbReference>
<dbReference type="Gene3D" id="3.40.50.300">
    <property type="entry name" value="P-loop containing nucleotide triphosphate hydrolases"/>
    <property type="match status" value="1"/>
</dbReference>
<accession>A0AAE0BLA1</accession>
<sequence>MELVVQEALLDMPGHHLEFMVVGLNALHVPIPAPRLVQKVAEFYTSQRDFGPFPGSRVRNTIPLKNIVDKVAHSYPHVLLLPLRGKLPTPLHHGKLPRPDKENKYSLKQCLQVLQLSEAVADVPSETCFLNFLKNNFSWPGLIPALLLLSKQLPDPTALLSGTGFGISEMVLVLATKCTTAPEGKLENAGCWLQVARVLLTRAQAREGPPGLQAPARPPEGFLLALSLSVNVLLAQPERVATPLEELVDLAVDVYTFALSQSHDARFNDMKSEEIAEHPKFCFRDAVLDKLNVPGLLKDLTLDDWCVDPRLAEGLAVRVSLQSLLDDAAVFQRHPLGRLIVVHSLTTVLSTASRASLCITPQRHATSHLLLGLQVFAEHAGPLAHHAERVSVHLASGVESSIAVEIRVETRLAALQAAYHECRKKISAVACDIASGCPEVSMRFAEKEVSAHLMAVLHGHRRIALGSSTALKATQQDITLAGSEPLASLPSEQAVECRLQELARIAAAVERIAACHESVLKLFGSAALSSELIHRINSFARGDWQRKSRAEVEKMLDGFGRLWKDFSGALVHEMHLIKQCCPQGILSGAMSGLRRQEPMLSYADLMSACAELRSFLVDLWRRLEADDLALEVFSDERMTPEVLQLGHALSANAVPDVRACDVLCTEVPPVNTPDALSAIRTFGGVRSAAQLVRQVRELSAAAQIMQVRGADSLHALTAEFDVRVLPPLQPEKREGLLQLLFFQSRRRHLAEQDLPRAPLASWEQWARACEEVLPADTAAVAAHPGVRALGHCQPLMEWLESSMLVDDGAFREFLERGMDLAALDGSLARALQDLRKARGGLLGLKNAELPEFLQTLEYVDPTALEHAVGGLSMLQGLHRELTQSASDRVIHKLDAMETGTLAVCAAEKLFLPVSQAGACVSMHLDGGRAMSAEACEEVFSQLSMGELSDAALRRVEVFSAALQAAVKLAAEVLGARLLGEPRAQAAVDLRFFCGHQEAAMQSGGHGELPGTSACPGSSLVSRLDAAREEWRQRRGQWRDRLREKQAHSLQLASLPIRVALARSMEHATRWDEHYLSDAWSSAPAQFKDVAPPPVSAAQGELLTWAPPGQPVAYVAGAGHQGSAFTLLLDLFRRAVNRLPFRSEVLLCTSGTTATDVDAFVIRVLSAPGLLHAVVRPEELSAGLQHRLLAKLAKWRAPSTRPRWLHAPPSERFHLLAVGGAGAGGVLLEHFEHTELQAADARLSQVTVTLCGEAGASSLQQLTTQRSSTANACVLRIGRAVTGPIESLLFEFLVLQCVVGAKGEVIPRLWPTYVETDTVLGFCTLLPTTWVMLAGESHPSAATGRQAVGPGLTCGMPTTEGVTYIETTLTKRPELRFVMHALGLQALGQLGTTWEQNFEAVRTSKKLPMTHTWHPLGDLVQGGACGAVPYTILVMVTLHMFNMLQLIEKGMLSMMQDRAAGFNLDSALRMAKHTAWQLVGEEYAPNQPASEQPNLDFMRAVCPTAPAVAALHRLNHNFVYSAPLAEKLLAVKLQMDISTPVVIEGHTGCGKTTLVERLCELEGRRLIHIRVHGGYHAARVQRELREALVEAGRYHRATGRKVVLFLDEVNTSPAVDLLKDFICDHRIEGAHVNEILGGKGEEALCVVSAINPYQERTQTEVERFRHMGLRVMAHTGAPGGGADLARLVYRVHPLPPTLEHYVYRFGDMPRDLEATCIREQLSGLPNELARAAAVAHFFMRSSAESDSRFVSFRDVKHCREVFQFAASATEGLALPVTAAAAVAVSVAYAAKLEKRRPLYELLAHEGGLPTARADFRTAQQRLLEDMTVPEGVCVNEALAENVFMMVVAIQLQRPLFVVGPPGSSKSLAKVVVSGSMLGPRSTAPLLRRLRCPQLRTLQCSPHTSTADLEGHFAAAQDVADAVVVLEEVGLAEMSPEMPLKLLHERFDAEEARAFLGLSNWQLDPAKMNRCLFVARSMPTAEEMVATASKLLGGAGLVGQGPLHALCGAFLEVAVLMAAKPEFPEGAFYALRDIYGCVKLLAKHVDADLAGGLWLPSLMRAVHRNFAGLPAGPQAEVDALFAERLGAALEVQETAPVAVPRPGGLVLAREAFDAPGAARYPLVICQQPVVGALAGLRARGMVPEGAHVLCGSGFRGDRDARYLCKVVKEIKQCLAAGQALVLVNLDAAYESLYDMLNKFYTKYNGRSHVDISMGTGMVMKAEVHDDFRCVVLASAEDAYAKFPPPLLNRFEKHRHGPGDVDETAAAVMLELRAWAAEELEDCVGVDLGCDESLAALLGACGGSLETAQQALQHMDRAPRGMRSSLELLLSHRAEGAPAVFVTVADPAELRDRLTLLTRASGHVCVHVGDYDMHEQFVEAIEHAAGSLQPVEGVPEAASRYVIISIETDDPKLFADVDHTLRGAGVPQLALVTAAQTRRPLDGYWAHAHVDTVRREAWRGLDEVLDGSLHDAMAAIQSDVVVTRLAENEVDKILYRRVEGMVRDQVLEDEGWASRWARTSPAVSAAVDYVIEQITGGLLKLRLDVWARECAMLQAFLDAGDDGSVELWCHLAERSSGAQSTDGSFAFSDVLQRMLDGADFSLPLQEVVASGDLPAVTLPAQASLKYLQDIDCSRGHVAYNLACCLFQDELARLVVGHVLMRYYPGEDAEGCLTLDDTSRLCATMTAQEVWGHVCGEEDSAVAMGWLEDDGDIAAAEGVHHDRGVVPDATDDSEGGCATVSVEMGVGASSMVPCTEEPPAGSSASDGAFNQAAEGRAACGCVHTARVTSLDAGHAASSLLDSDRASAASCHSASEFRSVRREAEQAELGVDPAGVARAKEVLNDIVALLEPRCDDLTIACSLRHLGGMVGRAVAVLATDLSTASASHFVFELLQNFEDNRYPPGAVPRVAIVQQGDGPHGGLLFANNEVGFSEADVRSLCNIGNSTKKGCRGFIGEKGLGFKAVFSVCRAPMIVSGGYRFKFDLDSGSALSHLLPVPLSAAEVTWLLGMAPAGEEWTTLIFLPHAPALAVDCLDPVTLLFFHKLQELEVRERDATVDGGTRATWRKDVRDAPVVRLMSERRSMRFTVVTQECSVEGHASAERAHVAATEVVLAFPHHEPAHGARCQVYNFLPVRDVGLPFIVNMDLLLTAAREDIHGDADWNVRLRQQLPRVFCAALDAFKAPAASGIPRAFLEFVPCRRRVSHPFFAPVVPEILAQVRELECVRTWDGGWVQPAKAVWCPEPRVQRFLAQELDLPNTVGVHVAVGLEGVSRETGNAAGLQRVNLDWALESVVARHAVRYADAPDSLFLSLLELRDDARHGCLCRCALWPVEGGGGLARAANLVVGAGSNDDGGQGKRRIRASLQARLTGEQLEVLQSLGAASNQASTFGLLDRLARLSHDDALEYLFQHSGELRSSAHELGSFLLRTQAGTMRPASQLYLSGTHLASPSSSGPSSSSATEAAEAPLGLHEAVDLRQLPVAECFLQSGYPAEYSAEFFAYFGVSRHIQADPVNGVLDRRVTTADVVVDVPKLLRHVDAHWEKLRPALARGGAEALRVLTVRVGVRDLEVPLRHCFLRNEPLSLSRLGAYMPWFPVQLCHVDLRDALGIISVPSAKDVADWLRTLEVSLPRTRSREEADALLDTCARAYTLLSDQSIPRDNGGGIIPIYVPPGELPGTDVPCWHPPTSCSWEPASCGMPTEEGAVLVEPRGALRRLYPDGLRGFFLGLGVRGVQPLSEAVRHIPHDREKLYELLRQLNEGPREFYQDAALLPIVGQEALALPSRDVVVCDQADHDPVGIAEACPGLLLLDIPFELLPGIAEIVEPCRPLSELLRMQQIDSMVDAALTESSPTDAQRMRAAPADPHTAAVHLVQLHLHLTLESGMVAERVSTLQGVDLHVGGGYGPECPELYIKVHVAGGCEQLADGLPFYEVHLVRELGRPRPHHEVLSTAGAACFKVPWRDGPWYCAYAPGSAVLLLGEGNFSFAAALCKLRSYRGAGILATSPQPPEQDCQRHLELLRRCGAEVRHDVDATALSTAILPSNDRRFDFVVFNFPHTGARQTGTSAAQMLHSVQSNRALLCGLFRTASAVLHPYGRLHVTIKTTAPYTSWRLPELAAAEGWQCLRAFAFPAEQFHESGYYHQTTMNLSIAVRLSSAHTYEFVRCD</sequence>
<evidence type="ECO:0000313" key="4">
    <source>
        <dbReference type="Proteomes" id="UP001190700"/>
    </source>
</evidence>
<dbReference type="NCBIfam" id="NF047352">
    <property type="entry name" value="P_loop_sacsin"/>
    <property type="match status" value="1"/>
</dbReference>
<dbReference type="InterPro" id="IPR036890">
    <property type="entry name" value="HATPase_C_sf"/>
</dbReference>
<dbReference type="InterPro" id="IPR003593">
    <property type="entry name" value="AAA+_ATPase"/>
</dbReference>
<dbReference type="GO" id="GO:0070042">
    <property type="term" value="F:rRNA (uridine-N3-)-methyltransferase activity"/>
    <property type="evidence" value="ECO:0007669"/>
    <property type="project" value="InterPro"/>
</dbReference>
<dbReference type="SUPFAM" id="SSF52540">
    <property type="entry name" value="P-loop containing nucleoside triphosphate hydrolases"/>
    <property type="match status" value="2"/>
</dbReference>
<dbReference type="GO" id="GO:0070475">
    <property type="term" value="P:rRNA base methylation"/>
    <property type="evidence" value="ECO:0007669"/>
    <property type="project" value="InterPro"/>
</dbReference>
<protein>
    <recommendedName>
        <fullName evidence="2">AAA+ ATPase domain-containing protein</fullName>
    </recommendedName>
</protein>
<dbReference type="Pfam" id="PF10354">
    <property type="entry name" value="BMT5-like"/>
    <property type="match status" value="1"/>
</dbReference>
<dbReference type="InterPro" id="IPR011704">
    <property type="entry name" value="ATPase_dyneun-rel_AAA"/>
</dbReference>
<dbReference type="GO" id="GO:0016887">
    <property type="term" value="F:ATP hydrolysis activity"/>
    <property type="evidence" value="ECO:0007669"/>
    <property type="project" value="InterPro"/>
</dbReference>
<dbReference type="PANTHER" id="PTHR22605:SF16">
    <property type="entry name" value="E3 UBIQUITIN-PROTEIN LIGASE RNF213"/>
    <property type="match status" value="1"/>
</dbReference>
<dbReference type="InterPro" id="IPR058210">
    <property type="entry name" value="SACS/Nov_dom"/>
</dbReference>
<name>A0AAE0BLA1_9CHLO</name>
<dbReference type="Gene3D" id="3.40.50.150">
    <property type="entry name" value="Vaccinia Virus protein VP39"/>
    <property type="match status" value="1"/>
</dbReference>
<dbReference type="InterPro" id="IPR029063">
    <property type="entry name" value="SAM-dependent_MTases_sf"/>
</dbReference>
<organism evidence="3 4">
    <name type="scientific">Cymbomonas tetramitiformis</name>
    <dbReference type="NCBI Taxonomy" id="36881"/>
    <lineage>
        <taxon>Eukaryota</taxon>
        <taxon>Viridiplantae</taxon>
        <taxon>Chlorophyta</taxon>
        <taxon>Pyramimonadophyceae</taxon>
        <taxon>Pyramimonadales</taxon>
        <taxon>Pyramimonadaceae</taxon>
        <taxon>Cymbomonas</taxon>
    </lineage>
</organism>
<evidence type="ECO:0000259" key="2">
    <source>
        <dbReference type="SMART" id="SM00382"/>
    </source>
</evidence>
<evidence type="ECO:0000313" key="3">
    <source>
        <dbReference type="EMBL" id="KAK3238065.1"/>
    </source>
</evidence>
<comment type="caution">
    <text evidence="3">The sequence shown here is derived from an EMBL/GenBank/DDBJ whole genome shotgun (WGS) entry which is preliminary data.</text>
</comment>
<proteinExistence type="predicted"/>
<dbReference type="GO" id="GO:0004842">
    <property type="term" value="F:ubiquitin-protein transferase activity"/>
    <property type="evidence" value="ECO:0007669"/>
    <property type="project" value="InterPro"/>
</dbReference>
<feature type="region of interest" description="Disordered" evidence="1">
    <location>
        <begin position="3439"/>
        <end position="3459"/>
    </location>
</feature>
<dbReference type="GO" id="GO:0005524">
    <property type="term" value="F:ATP binding"/>
    <property type="evidence" value="ECO:0007669"/>
    <property type="project" value="InterPro"/>
</dbReference>
<gene>
    <name evidence="3" type="ORF">CYMTET_51899</name>
</gene>
<dbReference type="Gene3D" id="3.30.565.10">
    <property type="entry name" value="Histidine kinase-like ATPase, C-terminal domain"/>
    <property type="match status" value="1"/>
</dbReference>
<reference evidence="3 4" key="1">
    <citation type="journal article" date="2015" name="Genome Biol. Evol.">
        <title>Comparative Genomics of a Bacterivorous Green Alga Reveals Evolutionary Causalities and Consequences of Phago-Mixotrophic Mode of Nutrition.</title>
        <authorList>
            <person name="Burns J.A."/>
            <person name="Paasch A."/>
            <person name="Narechania A."/>
            <person name="Kim E."/>
        </authorList>
    </citation>
    <scope>NUCLEOTIDE SEQUENCE [LARGE SCALE GENOMIC DNA]</scope>
    <source>
        <strain evidence="3 4">PLY_AMNH</strain>
    </source>
</reference>
<dbReference type="PANTHER" id="PTHR22605">
    <property type="entry name" value="RZ-TYPE DOMAIN-CONTAINING PROTEIN"/>
    <property type="match status" value="1"/>
</dbReference>
<dbReference type="InterPro" id="IPR027417">
    <property type="entry name" value="P-loop_NTPase"/>
</dbReference>
<feature type="domain" description="AAA+ ATPase" evidence="2">
    <location>
        <begin position="1536"/>
        <end position="1696"/>
    </location>
</feature>
<dbReference type="InterPro" id="IPR031248">
    <property type="entry name" value="RNF213"/>
</dbReference>
<dbReference type="SUPFAM" id="SSF55874">
    <property type="entry name" value="ATPase domain of HSP90 chaperone/DNA topoisomerase II/histidine kinase"/>
    <property type="match status" value="1"/>
</dbReference>
<dbReference type="Proteomes" id="UP001190700">
    <property type="component" value="Unassembled WGS sequence"/>
</dbReference>